<evidence type="ECO:0000313" key="2">
    <source>
        <dbReference type="Proteomes" id="UP000078200"/>
    </source>
</evidence>
<accession>A0A1A9VTR0</accession>
<dbReference type="EnsemblMetazoa" id="GAUT047261-RA">
    <property type="protein sequence ID" value="GAUT047261-PA"/>
    <property type="gene ID" value="GAUT047261"/>
</dbReference>
<organism evidence="1 2">
    <name type="scientific">Glossina austeni</name>
    <name type="common">Savannah tsetse fly</name>
    <dbReference type="NCBI Taxonomy" id="7395"/>
    <lineage>
        <taxon>Eukaryota</taxon>
        <taxon>Metazoa</taxon>
        <taxon>Ecdysozoa</taxon>
        <taxon>Arthropoda</taxon>
        <taxon>Hexapoda</taxon>
        <taxon>Insecta</taxon>
        <taxon>Pterygota</taxon>
        <taxon>Neoptera</taxon>
        <taxon>Endopterygota</taxon>
        <taxon>Diptera</taxon>
        <taxon>Brachycera</taxon>
        <taxon>Muscomorpha</taxon>
        <taxon>Hippoboscoidea</taxon>
        <taxon>Glossinidae</taxon>
        <taxon>Glossina</taxon>
    </lineage>
</organism>
<dbReference type="Proteomes" id="UP000078200">
    <property type="component" value="Unassembled WGS sequence"/>
</dbReference>
<keyword evidence="2" id="KW-1185">Reference proteome</keyword>
<dbReference type="VEuPathDB" id="VectorBase:GAUT047261"/>
<name>A0A1A9VTR0_GLOAU</name>
<protein>
    <submittedName>
        <fullName evidence="1">Uncharacterized protein</fullName>
    </submittedName>
</protein>
<proteinExistence type="predicted"/>
<sequence>MKMRSFFEYIYRAAHNNNKEMALADITHFLGELLIVLAFTKASVAFPSLYAGYKPLCLPSKDKGVMASKIPLRIDTRKDFQLGSKSTCLTKSRFTEEARMEKENIFRKQLFQGPSNKQIA</sequence>
<dbReference type="AlphaFoldDB" id="A0A1A9VTR0"/>
<reference evidence="1" key="1">
    <citation type="submission" date="2020-05" db="UniProtKB">
        <authorList>
            <consortium name="EnsemblMetazoa"/>
        </authorList>
    </citation>
    <scope>IDENTIFICATION</scope>
    <source>
        <strain evidence="1">TTRI</strain>
    </source>
</reference>
<evidence type="ECO:0000313" key="1">
    <source>
        <dbReference type="EnsemblMetazoa" id="GAUT047261-PA"/>
    </source>
</evidence>